<evidence type="ECO:0000256" key="1">
    <source>
        <dbReference type="ARBA" id="ARBA00022821"/>
    </source>
</evidence>
<sequence>MKAHVLIATLEVVNKFLNELGTLGGNYYLPFIQVLFCPRKEKEKLEQTLSMVRAIVLDLQEKQELGHVEEVWLKRLQEIIEHGRNLVQEPIVGYRIGLFFTLKRIRDSINDAVKDKNDFLGVVDPKDRRPVTYQNMAVKTQATGREEDKKAIEERIKEYSSNGTKVLIIPIVGIGGVGKTTLAKVVLEDGENFGLKMFVRFPIKDEKKSEEPASPENDMEQLVKEIIIRAATNEESKESDWEQLKETLRQKLQGKKYLLVLDDVWIVKTDIRWTRWEELKTQLMAGGTESLIIVTTRNRDVGLAVSNTGIWKRSTTL</sequence>
<dbReference type="GO" id="GO:0043531">
    <property type="term" value="F:ADP binding"/>
    <property type="evidence" value="ECO:0007669"/>
    <property type="project" value="InterPro"/>
</dbReference>
<comment type="caution">
    <text evidence="3">The sequence shown here is derived from an EMBL/GenBank/DDBJ whole genome shotgun (WGS) entry which is preliminary data.</text>
</comment>
<dbReference type="PANTHER" id="PTHR36766:SF40">
    <property type="entry name" value="DISEASE RESISTANCE PROTEIN RGA3"/>
    <property type="match status" value="1"/>
</dbReference>
<dbReference type="SUPFAM" id="SSF52540">
    <property type="entry name" value="P-loop containing nucleoside triphosphate hydrolases"/>
    <property type="match status" value="1"/>
</dbReference>
<accession>A0AAP0S755</accession>
<dbReference type="Pfam" id="PF00931">
    <property type="entry name" value="NB-ARC"/>
    <property type="match status" value="1"/>
</dbReference>
<evidence type="ECO:0000259" key="2">
    <source>
        <dbReference type="Pfam" id="PF00931"/>
    </source>
</evidence>
<dbReference type="AlphaFoldDB" id="A0AAP0S755"/>
<name>A0AAP0S755_LIQFO</name>
<reference evidence="3 4" key="1">
    <citation type="journal article" date="2024" name="Plant J.">
        <title>Genome sequences and population genomics reveal climatic adaptation and genomic divergence between two closely related sweetgum species.</title>
        <authorList>
            <person name="Xu W.Q."/>
            <person name="Ren C.Q."/>
            <person name="Zhang X.Y."/>
            <person name="Comes H.P."/>
            <person name="Liu X.H."/>
            <person name="Li Y.G."/>
            <person name="Kettle C.J."/>
            <person name="Jalonen R."/>
            <person name="Gaisberger H."/>
            <person name="Ma Y.Z."/>
            <person name="Qiu Y.X."/>
        </authorList>
    </citation>
    <scope>NUCLEOTIDE SEQUENCE [LARGE SCALE GENOMIC DNA]</scope>
    <source>
        <strain evidence="3">Hangzhou</strain>
    </source>
</reference>
<dbReference type="PANTHER" id="PTHR36766">
    <property type="entry name" value="PLANT BROAD-SPECTRUM MILDEW RESISTANCE PROTEIN RPW8"/>
    <property type="match status" value="1"/>
</dbReference>
<keyword evidence="1" id="KW-0611">Plant defense</keyword>
<keyword evidence="4" id="KW-1185">Reference proteome</keyword>
<feature type="domain" description="NB-ARC" evidence="2">
    <location>
        <begin position="148"/>
        <end position="306"/>
    </location>
</feature>
<proteinExistence type="predicted"/>
<evidence type="ECO:0000313" key="4">
    <source>
        <dbReference type="Proteomes" id="UP001415857"/>
    </source>
</evidence>
<dbReference type="GO" id="GO:0006952">
    <property type="term" value="P:defense response"/>
    <property type="evidence" value="ECO:0007669"/>
    <property type="project" value="UniProtKB-KW"/>
</dbReference>
<dbReference type="Gene3D" id="3.40.50.300">
    <property type="entry name" value="P-loop containing nucleotide triphosphate hydrolases"/>
    <property type="match status" value="1"/>
</dbReference>
<organism evidence="3 4">
    <name type="scientific">Liquidambar formosana</name>
    <name type="common">Formosan gum</name>
    <dbReference type="NCBI Taxonomy" id="63359"/>
    <lineage>
        <taxon>Eukaryota</taxon>
        <taxon>Viridiplantae</taxon>
        <taxon>Streptophyta</taxon>
        <taxon>Embryophyta</taxon>
        <taxon>Tracheophyta</taxon>
        <taxon>Spermatophyta</taxon>
        <taxon>Magnoliopsida</taxon>
        <taxon>eudicotyledons</taxon>
        <taxon>Gunneridae</taxon>
        <taxon>Pentapetalae</taxon>
        <taxon>Saxifragales</taxon>
        <taxon>Altingiaceae</taxon>
        <taxon>Liquidambar</taxon>
    </lineage>
</organism>
<gene>
    <name evidence="3" type="ORF">L1049_017201</name>
</gene>
<dbReference type="InterPro" id="IPR002182">
    <property type="entry name" value="NB-ARC"/>
</dbReference>
<dbReference type="EMBL" id="JBBPBK010000003">
    <property type="protein sequence ID" value="KAK9288737.1"/>
    <property type="molecule type" value="Genomic_DNA"/>
</dbReference>
<evidence type="ECO:0000313" key="3">
    <source>
        <dbReference type="EMBL" id="KAK9288737.1"/>
    </source>
</evidence>
<dbReference type="PRINTS" id="PR00364">
    <property type="entry name" value="DISEASERSIST"/>
</dbReference>
<dbReference type="Proteomes" id="UP001415857">
    <property type="component" value="Unassembled WGS sequence"/>
</dbReference>
<protein>
    <recommendedName>
        <fullName evidence="2">NB-ARC domain-containing protein</fullName>
    </recommendedName>
</protein>
<dbReference type="InterPro" id="IPR027417">
    <property type="entry name" value="P-loop_NTPase"/>
</dbReference>